<dbReference type="EMBL" id="CP064795">
    <property type="protein sequence ID" value="QPG06195.1"/>
    <property type="molecule type" value="Genomic_DNA"/>
</dbReference>
<evidence type="ECO:0000313" key="4">
    <source>
        <dbReference type="Proteomes" id="UP000595095"/>
    </source>
</evidence>
<dbReference type="InterPro" id="IPR050816">
    <property type="entry name" value="Flavin-dep_Halogenase_NPB"/>
</dbReference>
<feature type="binding site" evidence="2">
    <location>
        <position position="339"/>
    </location>
    <ligand>
        <name>L-tryptophan</name>
        <dbReference type="ChEBI" id="CHEBI:57912"/>
    </ligand>
</feature>
<dbReference type="PANTHER" id="PTHR43747:SF4">
    <property type="entry name" value="FLAVIN-DEPENDENT TRYPTOPHAN HALOGENASE"/>
    <property type="match status" value="1"/>
</dbReference>
<dbReference type="SUPFAM" id="SSF51905">
    <property type="entry name" value="FAD/NAD(P)-binding domain"/>
    <property type="match status" value="1"/>
</dbReference>
<reference evidence="3 4" key="1">
    <citation type="submission" date="2020-11" db="EMBL/GenBank/DDBJ databases">
        <title>Complete genome sequence for Salinimonas sp. strain G2-b.</title>
        <authorList>
            <person name="Park S.-J."/>
        </authorList>
    </citation>
    <scope>NUCLEOTIDE SEQUENCE [LARGE SCALE GENOMIC DNA]</scope>
    <source>
        <strain evidence="3 4">G2-b</strain>
    </source>
</reference>
<feature type="active site" evidence="1">
    <location>
        <position position="77"/>
    </location>
</feature>
<organism evidence="3 4">
    <name type="scientific">Salinimonas marina</name>
    <dbReference type="NCBI Taxonomy" id="2785918"/>
    <lineage>
        <taxon>Bacteria</taxon>
        <taxon>Pseudomonadati</taxon>
        <taxon>Pseudomonadota</taxon>
        <taxon>Gammaproteobacteria</taxon>
        <taxon>Alteromonadales</taxon>
        <taxon>Alteromonadaceae</taxon>
        <taxon>Alteromonas/Salinimonas group</taxon>
        <taxon>Salinimonas</taxon>
    </lineage>
</organism>
<dbReference type="Proteomes" id="UP000595095">
    <property type="component" value="Chromosome"/>
</dbReference>
<keyword evidence="2" id="KW-0285">Flavoprotein</keyword>
<gene>
    <name evidence="3" type="ORF">IT774_03000</name>
</gene>
<feature type="binding site" evidence="2">
    <location>
        <position position="343"/>
    </location>
    <ligand>
        <name>FAD</name>
        <dbReference type="ChEBI" id="CHEBI:57692"/>
    </ligand>
</feature>
<dbReference type="InterPro" id="IPR033856">
    <property type="entry name" value="Trp_halogen"/>
</dbReference>
<keyword evidence="2" id="KW-0274">FAD</keyword>
<dbReference type="PIRSF" id="PIRSF011396">
    <property type="entry name" value="Trp_halogenase"/>
    <property type="match status" value="1"/>
</dbReference>
<dbReference type="InterPro" id="IPR036188">
    <property type="entry name" value="FAD/NAD-bd_sf"/>
</dbReference>
<dbReference type="Gene3D" id="3.50.50.60">
    <property type="entry name" value="FAD/NAD(P)-binding domain"/>
    <property type="match status" value="1"/>
</dbReference>
<feature type="binding site" evidence="2">
    <location>
        <position position="330"/>
    </location>
    <ligand>
        <name>FAD</name>
        <dbReference type="ChEBI" id="CHEBI:57692"/>
    </ligand>
</feature>
<name>A0A7S9DYH0_9ALTE</name>
<proteinExistence type="predicted"/>
<accession>A0A7S9DYH0</accession>
<dbReference type="GO" id="GO:0000166">
    <property type="term" value="F:nucleotide binding"/>
    <property type="evidence" value="ECO:0007669"/>
    <property type="project" value="UniProtKB-KW"/>
</dbReference>
<dbReference type="InterPro" id="IPR006905">
    <property type="entry name" value="Flavin_halogenase"/>
</dbReference>
<feature type="binding site" evidence="2">
    <location>
        <position position="77"/>
    </location>
    <ligand>
        <name>7-chloro-L-tryptophan</name>
        <dbReference type="ChEBI" id="CHEBI:58713"/>
    </ligand>
</feature>
<dbReference type="GO" id="GO:0004497">
    <property type="term" value="F:monooxygenase activity"/>
    <property type="evidence" value="ECO:0007669"/>
    <property type="project" value="InterPro"/>
</dbReference>
<keyword evidence="4" id="KW-1185">Reference proteome</keyword>
<dbReference type="PANTHER" id="PTHR43747">
    <property type="entry name" value="FAD-BINDING PROTEIN"/>
    <property type="match status" value="1"/>
</dbReference>
<dbReference type="RefSeq" id="WP_195811272.1">
    <property type="nucleotide sequence ID" value="NZ_CP064795.1"/>
</dbReference>
<protein>
    <submittedName>
        <fullName evidence="3">Tryptophan 7-halogenase</fullName>
    </submittedName>
</protein>
<dbReference type="KEGG" id="smaa:IT774_03000"/>
<evidence type="ECO:0000256" key="1">
    <source>
        <dbReference type="PIRSR" id="PIRSR011396-1"/>
    </source>
</evidence>
<feature type="binding site" evidence="2">
    <location>
        <begin position="13"/>
        <end position="16"/>
    </location>
    <ligand>
        <name>FAD</name>
        <dbReference type="ChEBI" id="CHEBI:57692"/>
    </ligand>
</feature>
<dbReference type="Pfam" id="PF04820">
    <property type="entry name" value="Trp_halogenase"/>
    <property type="match status" value="1"/>
</dbReference>
<dbReference type="AlphaFoldDB" id="A0A7S9DYH0"/>
<evidence type="ECO:0000313" key="3">
    <source>
        <dbReference type="EMBL" id="QPG06195.1"/>
    </source>
</evidence>
<keyword evidence="2" id="KW-0547">Nucleotide-binding</keyword>
<evidence type="ECO:0000256" key="2">
    <source>
        <dbReference type="PIRSR" id="PIRSR011396-2"/>
    </source>
</evidence>
<sequence length="496" mass="55746">MSSPIRKVVIAGGGTAGWMSAALLKKVLPHLEIELVESADIGTIGVGEATIPPIQTFNQFLGLDEKTFLRETNGTIKLAISFENWRVPGESYLHTFGAPGATLGFCGFQHFWLRAKKAGLQQSLWDFDLNYLSCQAGKFNKIQTENPVYSMGYAYHFDSSLYGQFLRRLAEQSGVKRTEGTIAHIAQNAQTGFIEALQLSDGRQLKGDLFIDCTGMRGLLLQQALGVGYEDWSHWLCADSALAVPSQRHDTTLPYTRSIARQTGWQWRIPLTHRNGNGLVYSSQYLSDDNAHDMLMGNLETEALDTPRTIRFKTGRAEQQWAKNVVGIGLSSGFLEPLESTSIHLIQSGIVRLLKLFPKDDILASSQALYNRDSKEEFETIRDFIILHYYQNERTDSDFWQDMRRLALPHRLEQKIAAFKDSATIFNEANDIFRDASWVQVMMGQGITPASYHPSADAYSDEAILALMQKIYHAKQQPIEQMLSHDEFLARFTAAS</sequence>